<feature type="transmembrane region" description="Helical" evidence="1">
    <location>
        <begin position="288"/>
        <end position="307"/>
    </location>
</feature>
<organism evidence="2 3">
    <name type="scientific">Paraliobacillus ryukyuensis</name>
    <dbReference type="NCBI Taxonomy" id="200904"/>
    <lineage>
        <taxon>Bacteria</taxon>
        <taxon>Bacillati</taxon>
        <taxon>Bacillota</taxon>
        <taxon>Bacilli</taxon>
        <taxon>Bacillales</taxon>
        <taxon>Bacillaceae</taxon>
        <taxon>Paraliobacillus</taxon>
    </lineage>
</organism>
<sequence length="357" mass="40388">MKSRILAFFLAFFPGFGHLYLGHKVRGILYLVFFLVAGGLGCITGILIMYDTTFVLFFGIAAMIWIINMMDIIITLLTISPRTAMNQTTQMQADQIINQNERMKTILLSLIPGMGQFYLGLTLRGLTFTAAFFGIITMVLFVSVLTSSVFLIFLFALPIIWIYSIFDSINLLNKKQAGETLEDKTIIDDFDQYREIGKKSKILVIALSIFPGAGHMYLGLQKRGLQLMAGFLLSIFILDALQLSIFLFIIPIIWFFSFFDALQLANRSEYDILEDIPIVTYLANYQKWIGTGLVLLGFYYVSTSVLLPELSEYVSYAFGIDLYHYYYDYFQVTIVCVLLIVAGIKLLSGSKKKSTDG</sequence>
<comment type="caution">
    <text evidence="2">The sequence shown here is derived from an EMBL/GenBank/DDBJ whole genome shotgun (WGS) entry which is preliminary data.</text>
</comment>
<keyword evidence="1" id="KW-0812">Transmembrane</keyword>
<dbReference type="OrthoDB" id="82335at2"/>
<feature type="transmembrane region" description="Helical" evidence="1">
    <location>
        <begin position="327"/>
        <end position="347"/>
    </location>
</feature>
<feature type="transmembrane region" description="Helical" evidence="1">
    <location>
        <begin position="56"/>
        <end position="79"/>
    </location>
</feature>
<feature type="transmembrane region" description="Helical" evidence="1">
    <location>
        <begin position="232"/>
        <end position="259"/>
    </location>
</feature>
<dbReference type="AlphaFoldDB" id="A0A366EJL2"/>
<dbReference type="Proteomes" id="UP000252254">
    <property type="component" value="Unassembled WGS sequence"/>
</dbReference>
<keyword evidence="3" id="KW-1185">Reference proteome</keyword>
<feature type="transmembrane region" description="Helical" evidence="1">
    <location>
        <begin position="6"/>
        <end position="21"/>
    </location>
</feature>
<evidence type="ECO:0000313" key="3">
    <source>
        <dbReference type="Proteomes" id="UP000252254"/>
    </source>
</evidence>
<feature type="transmembrane region" description="Helical" evidence="1">
    <location>
        <begin position="148"/>
        <end position="166"/>
    </location>
</feature>
<evidence type="ECO:0000313" key="2">
    <source>
        <dbReference type="EMBL" id="RBP01615.1"/>
    </source>
</evidence>
<feature type="transmembrane region" description="Helical" evidence="1">
    <location>
        <begin position="117"/>
        <end position="142"/>
    </location>
</feature>
<evidence type="ECO:0008006" key="4">
    <source>
        <dbReference type="Google" id="ProtNLM"/>
    </source>
</evidence>
<proteinExistence type="predicted"/>
<gene>
    <name evidence="2" type="ORF">DES48_101354</name>
</gene>
<dbReference type="STRING" id="200904.GCA_900168775_01758"/>
<dbReference type="RefSeq" id="WP_113866345.1">
    <property type="nucleotide sequence ID" value="NZ_BAABQN010000001.1"/>
</dbReference>
<accession>A0A366EJL2</accession>
<feature type="transmembrane region" description="Helical" evidence="1">
    <location>
        <begin position="28"/>
        <end position="50"/>
    </location>
</feature>
<keyword evidence="1" id="KW-0472">Membrane</keyword>
<evidence type="ECO:0000256" key="1">
    <source>
        <dbReference type="SAM" id="Phobius"/>
    </source>
</evidence>
<dbReference type="EMBL" id="QNRI01000001">
    <property type="protein sequence ID" value="RBP01615.1"/>
    <property type="molecule type" value="Genomic_DNA"/>
</dbReference>
<reference evidence="2 3" key="1">
    <citation type="submission" date="2018-06" db="EMBL/GenBank/DDBJ databases">
        <title>Genomic Encyclopedia of Type Strains, Phase IV (KMG-IV): sequencing the most valuable type-strain genomes for metagenomic binning, comparative biology and taxonomic classification.</title>
        <authorList>
            <person name="Goeker M."/>
        </authorList>
    </citation>
    <scope>NUCLEOTIDE SEQUENCE [LARGE SCALE GENOMIC DNA]</scope>
    <source>
        <strain evidence="2 3">DSM 15140</strain>
    </source>
</reference>
<keyword evidence="1" id="KW-1133">Transmembrane helix</keyword>
<feature type="transmembrane region" description="Helical" evidence="1">
    <location>
        <begin position="202"/>
        <end position="220"/>
    </location>
</feature>
<name>A0A366EJL2_9BACI</name>
<protein>
    <recommendedName>
        <fullName evidence="4">TM2 domain-containing protein</fullName>
    </recommendedName>
</protein>